<dbReference type="EMBL" id="BGZK01000061">
    <property type="protein sequence ID" value="GBP14012.1"/>
    <property type="molecule type" value="Genomic_DNA"/>
</dbReference>
<keyword evidence="2" id="KW-1185">Reference proteome</keyword>
<gene>
    <name evidence="1" type="ORF">EVAR_102700_1</name>
</gene>
<evidence type="ECO:0000313" key="2">
    <source>
        <dbReference type="Proteomes" id="UP000299102"/>
    </source>
</evidence>
<sequence>MGNLPSVRPGARGVYDSHGLKNLLKRHDNGSAVSPKTLTSSSEAAGDIEMLTARDCPMGGDVGCVGTLRSIFVPCFDEHIASGRRRRDRPRAESKRLWEDAPWPWSAVVSQALLREACGWGQRTEILK</sequence>
<dbReference type="AlphaFoldDB" id="A0A4C1THQ6"/>
<proteinExistence type="predicted"/>
<organism evidence="1 2">
    <name type="scientific">Eumeta variegata</name>
    <name type="common">Bagworm moth</name>
    <name type="synonym">Eumeta japonica</name>
    <dbReference type="NCBI Taxonomy" id="151549"/>
    <lineage>
        <taxon>Eukaryota</taxon>
        <taxon>Metazoa</taxon>
        <taxon>Ecdysozoa</taxon>
        <taxon>Arthropoda</taxon>
        <taxon>Hexapoda</taxon>
        <taxon>Insecta</taxon>
        <taxon>Pterygota</taxon>
        <taxon>Neoptera</taxon>
        <taxon>Endopterygota</taxon>
        <taxon>Lepidoptera</taxon>
        <taxon>Glossata</taxon>
        <taxon>Ditrysia</taxon>
        <taxon>Tineoidea</taxon>
        <taxon>Psychidae</taxon>
        <taxon>Oiketicinae</taxon>
        <taxon>Eumeta</taxon>
    </lineage>
</organism>
<name>A0A4C1THQ6_EUMVA</name>
<comment type="caution">
    <text evidence="1">The sequence shown here is derived from an EMBL/GenBank/DDBJ whole genome shotgun (WGS) entry which is preliminary data.</text>
</comment>
<evidence type="ECO:0000313" key="1">
    <source>
        <dbReference type="EMBL" id="GBP14012.1"/>
    </source>
</evidence>
<reference evidence="1 2" key="1">
    <citation type="journal article" date="2019" name="Commun. Biol.">
        <title>The bagworm genome reveals a unique fibroin gene that provides high tensile strength.</title>
        <authorList>
            <person name="Kono N."/>
            <person name="Nakamura H."/>
            <person name="Ohtoshi R."/>
            <person name="Tomita M."/>
            <person name="Numata K."/>
            <person name="Arakawa K."/>
        </authorList>
    </citation>
    <scope>NUCLEOTIDE SEQUENCE [LARGE SCALE GENOMIC DNA]</scope>
</reference>
<accession>A0A4C1THQ6</accession>
<protein>
    <submittedName>
        <fullName evidence="1">Uncharacterized protein</fullName>
    </submittedName>
</protein>
<dbReference type="Proteomes" id="UP000299102">
    <property type="component" value="Unassembled WGS sequence"/>
</dbReference>